<comment type="subcellular location">
    <subcellularLocation>
        <location evidence="1">Membrane</location>
        <topology evidence="1">Multi-pass membrane protein</topology>
    </subcellularLocation>
</comment>
<dbReference type="EMBL" id="JABTTQ020000007">
    <property type="protein sequence ID" value="KAK6151355.1"/>
    <property type="molecule type" value="Genomic_DNA"/>
</dbReference>
<feature type="transmembrane region" description="Helical" evidence="7">
    <location>
        <begin position="103"/>
        <end position="129"/>
    </location>
</feature>
<feature type="transmembrane region" description="Helical" evidence="7">
    <location>
        <begin position="194"/>
        <end position="213"/>
    </location>
</feature>
<feature type="transmembrane region" description="Helical" evidence="7">
    <location>
        <begin position="460"/>
        <end position="482"/>
    </location>
</feature>
<dbReference type="Pfam" id="PF00854">
    <property type="entry name" value="PTR2"/>
    <property type="match status" value="1"/>
</dbReference>
<keyword evidence="3 7" id="KW-0812">Transmembrane</keyword>
<dbReference type="Gene3D" id="1.20.1250.20">
    <property type="entry name" value="MFS general substrate transporter like domains"/>
    <property type="match status" value="1"/>
</dbReference>
<protein>
    <submittedName>
        <fullName evidence="8">Uncharacterized protein</fullName>
    </submittedName>
</protein>
<keyword evidence="5 7" id="KW-0472">Membrane</keyword>
<evidence type="ECO:0000313" key="8">
    <source>
        <dbReference type="EMBL" id="KAK6151355.1"/>
    </source>
</evidence>
<keyword evidence="9" id="KW-1185">Reference proteome</keyword>
<evidence type="ECO:0000256" key="6">
    <source>
        <dbReference type="ARBA" id="ARBA00044504"/>
    </source>
</evidence>
<evidence type="ECO:0000256" key="2">
    <source>
        <dbReference type="ARBA" id="ARBA00005982"/>
    </source>
</evidence>
<dbReference type="SUPFAM" id="SSF103473">
    <property type="entry name" value="MFS general substrate transporter"/>
    <property type="match status" value="1"/>
</dbReference>
<dbReference type="InterPro" id="IPR000109">
    <property type="entry name" value="POT_fam"/>
</dbReference>
<keyword evidence="4 7" id="KW-1133">Transmembrane helix</keyword>
<feature type="transmembrane region" description="Helical" evidence="7">
    <location>
        <begin position="149"/>
        <end position="173"/>
    </location>
</feature>
<evidence type="ECO:0000256" key="7">
    <source>
        <dbReference type="SAM" id="Phobius"/>
    </source>
</evidence>
<evidence type="ECO:0000256" key="5">
    <source>
        <dbReference type="ARBA" id="ARBA00023136"/>
    </source>
</evidence>
<feature type="transmembrane region" description="Helical" evidence="7">
    <location>
        <begin position="219"/>
        <end position="244"/>
    </location>
</feature>
<comment type="similarity">
    <text evidence="2">Belongs to the major facilitator superfamily. Proton-dependent oligopeptide transporter (POT/PTR) (TC 2.A.17) family.</text>
</comment>
<accession>A0ABR0WVV4</accession>
<feature type="transmembrane region" description="Helical" evidence="7">
    <location>
        <begin position="548"/>
        <end position="570"/>
    </location>
</feature>
<feature type="transmembrane region" description="Helical" evidence="7">
    <location>
        <begin position="503"/>
        <end position="528"/>
    </location>
</feature>
<evidence type="ECO:0000256" key="3">
    <source>
        <dbReference type="ARBA" id="ARBA00022692"/>
    </source>
</evidence>
<feature type="transmembrane region" description="Helical" evidence="7">
    <location>
        <begin position="420"/>
        <end position="440"/>
    </location>
</feature>
<dbReference type="InterPro" id="IPR018456">
    <property type="entry name" value="PTR2_symporter_CS"/>
</dbReference>
<dbReference type="PROSITE" id="PS01022">
    <property type="entry name" value="PTR2_1"/>
    <property type="match status" value="1"/>
</dbReference>
<evidence type="ECO:0000256" key="1">
    <source>
        <dbReference type="ARBA" id="ARBA00004141"/>
    </source>
</evidence>
<gene>
    <name evidence="8" type="ORF">DH2020_013990</name>
</gene>
<dbReference type="Proteomes" id="UP001318860">
    <property type="component" value="Unassembled WGS sequence"/>
</dbReference>
<organism evidence="8 9">
    <name type="scientific">Rehmannia glutinosa</name>
    <name type="common">Chinese foxglove</name>
    <dbReference type="NCBI Taxonomy" id="99300"/>
    <lineage>
        <taxon>Eukaryota</taxon>
        <taxon>Viridiplantae</taxon>
        <taxon>Streptophyta</taxon>
        <taxon>Embryophyta</taxon>
        <taxon>Tracheophyta</taxon>
        <taxon>Spermatophyta</taxon>
        <taxon>Magnoliopsida</taxon>
        <taxon>eudicotyledons</taxon>
        <taxon>Gunneridae</taxon>
        <taxon>Pentapetalae</taxon>
        <taxon>asterids</taxon>
        <taxon>lamiids</taxon>
        <taxon>Lamiales</taxon>
        <taxon>Orobanchaceae</taxon>
        <taxon>Rehmannieae</taxon>
        <taxon>Rehmannia</taxon>
    </lineage>
</organism>
<comment type="caution">
    <text evidence="8">The sequence shown here is derived from an EMBL/GenBank/DDBJ whole genome shotgun (WGS) entry which is preliminary data.</text>
</comment>
<sequence length="725" mass="81350">MEKVKVEKKMTDINIGDNQEKKNDVNVKQKQLGGVRTMPFILANEVCDRFAGVGFHANMMTYLTQVLNLPLVKASNTISNFGGTSSFTPIIGAFVADSFLGRYWTIIIGSIIYVLGMVTITISAVLPHLRPPPCPTQENCQEASNTQLWVLYIALLLTSLGTGGIRPCVVTFAADQFDMTKSKIESRSWNFFNWYYFCMAVASLLALTVVVYIQDNIGWGWGLGIPTIAMGLSLVAFILGAPLYKKIKPGGSPFVRVTQVIVAAVRKRKVVKSAESSALYENRELDAGISINGRLLHSNQFKWFDRAAILSNSDINGSKQPNLWRLATVHRVEELKTIIRMLPIWAAAILLVASQSHLNSFTLQQARSMDRQLSPSFQIPPATMSIFTTLTVLIALPLYERLFVPFSRIFTKNPTGITCLQRMGIGFSINIFATIVSAVIEIKRKGVAADHDLLDKPTLVIPISVFWLVPQYCLHGLAEVFMSVGHLEFLYDQSPESMRSTAIALYWIAIAIGNYVSTLMVSLVHKYTGEARNWLPDRNLNRGKLENYYWLVTGVQVVNLIYYVICAWFYKYKPIEEISENIDVDVESADNRKPLLGDGEDCREVEMNKQPCVSICDDIKAALEGLNLMLEEKEKGAKINLDFSPRARAKKKRKSFSLTFKTFEDVISPQYAIQMLSELTGGNASISTSVWQNQMWATQVYKYKTTIVVDIRWFRGDGFWTPAAM</sequence>
<evidence type="ECO:0000313" key="9">
    <source>
        <dbReference type="Proteomes" id="UP001318860"/>
    </source>
</evidence>
<evidence type="ECO:0000256" key="4">
    <source>
        <dbReference type="ARBA" id="ARBA00022989"/>
    </source>
</evidence>
<name>A0ABR0WVV4_REHGL</name>
<comment type="similarity">
    <text evidence="6">Belongs to the major facilitator superfamily. Phosphate:H(+) symporter (TC 2.A.1.9) family.</text>
</comment>
<reference evidence="8 9" key="1">
    <citation type="journal article" date="2021" name="Comput. Struct. Biotechnol. J.">
        <title>De novo genome assembly of the potent medicinal plant Rehmannia glutinosa using nanopore technology.</title>
        <authorList>
            <person name="Ma L."/>
            <person name="Dong C."/>
            <person name="Song C."/>
            <person name="Wang X."/>
            <person name="Zheng X."/>
            <person name="Niu Y."/>
            <person name="Chen S."/>
            <person name="Feng W."/>
        </authorList>
    </citation>
    <scope>NUCLEOTIDE SEQUENCE [LARGE SCALE GENOMIC DNA]</scope>
    <source>
        <strain evidence="8">DH-2019</strain>
    </source>
</reference>
<dbReference type="InterPro" id="IPR036259">
    <property type="entry name" value="MFS_trans_sf"/>
</dbReference>
<feature type="transmembrane region" description="Helical" evidence="7">
    <location>
        <begin position="378"/>
        <end position="399"/>
    </location>
</feature>
<proteinExistence type="inferred from homology"/>
<dbReference type="PANTHER" id="PTHR11654">
    <property type="entry name" value="OLIGOPEPTIDE TRANSPORTER-RELATED"/>
    <property type="match status" value="1"/>
</dbReference>